<dbReference type="EMBL" id="AOSS01000110">
    <property type="protein sequence ID" value="ERF57280.1"/>
    <property type="molecule type" value="Genomic_DNA"/>
</dbReference>
<dbReference type="CDD" id="cd01451">
    <property type="entry name" value="vWA_Magnesium_chelatase"/>
    <property type="match status" value="1"/>
</dbReference>
<dbReference type="PANTHER" id="PTHR35023:SF1">
    <property type="entry name" value="MG-PROTOPORPHYRIN IX CHELATASE"/>
    <property type="match status" value="1"/>
</dbReference>
<dbReference type="GO" id="GO:0016887">
    <property type="term" value="F:ATP hydrolysis activity"/>
    <property type="evidence" value="ECO:0007669"/>
    <property type="project" value="InterPro"/>
</dbReference>
<feature type="region of interest" description="Disordered" evidence="2">
    <location>
        <begin position="272"/>
        <end position="440"/>
    </location>
</feature>
<evidence type="ECO:0000259" key="3">
    <source>
        <dbReference type="PROSITE" id="PS50234"/>
    </source>
</evidence>
<feature type="compositionally biased region" description="Basic residues" evidence="2">
    <location>
        <begin position="455"/>
        <end position="466"/>
    </location>
</feature>
<protein>
    <submittedName>
        <fullName evidence="4">Cobaltochelatase subunit</fullName>
    </submittedName>
    <submittedName>
        <fullName evidence="5">Magnesium chelatase</fullName>
    </submittedName>
</protein>
<dbReference type="Pfam" id="PF17863">
    <property type="entry name" value="AAA_lid_2"/>
    <property type="match status" value="1"/>
</dbReference>
<dbReference type="Gene3D" id="1.10.8.80">
    <property type="entry name" value="Magnesium chelatase subunit I, C-Terminal domain"/>
    <property type="match status" value="1"/>
</dbReference>
<organism evidence="4 6">
    <name type="scientific">Cutibacterium granulosum DSM 20700</name>
    <dbReference type="NCBI Taxonomy" id="1160719"/>
    <lineage>
        <taxon>Bacteria</taxon>
        <taxon>Bacillati</taxon>
        <taxon>Actinomycetota</taxon>
        <taxon>Actinomycetes</taxon>
        <taxon>Propionibacteriales</taxon>
        <taxon>Propionibacteriaceae</taxon>
        <taxon>Cutibacterium</taxon>
    </lineage>
</organism>
<name>U1GGM0_9ACTN</name>
<dbReference type="InterPro" id="IPR002035">
    <property type="entry name" value="VWF_A"/>
</dbReference>
<feature type="domain" description="VWFA" evidence="3">
    <location>
        <begin position="493"/>
        <end position="678"/>
    </location>
</feature>
<dbReference type="InterPro" id="IPR036465">
    <property type="entry name" value="vWFA_dom_sf"/>
</dbReference>
<sequence length="687" mass="73820">MTYPFTAIVGQDETKLALLLCAVNPRIGGVVLSGEKGTAKSTVVRGLAELLPSQVMRTLALGATEDRLVGGLDLEATLTSGRPVLQPGLLSEVDGGVLYVDEVNLLDDHLVDLVIDACAGTVRVEREGLKAALASRFVLVGTMNPEEGALRPQLLDRFGLCVEVHGEADPDTRAEIIRRRLDHDADPSGFARRWQDDQERQAAAIGRAQRIVDQIALNRTVTELICSLCRHNHVAGHRGDVVMAEATRAHAALAGRRTATEDDVLAVSEMVLRHRRRDETPADPPPPRDQHPENHPDPPEGSSRNPDSATEETDPSQNSEQGPNPDVENLHGNDDAATSGGTPGNHAHDDHGSAEDNDPGDDLADGNQQSEGHRDADRDNTQNPSPGSDQVAALGEAFAVRPLEPEQDRLSRRASGRRLRTRSEGRRGRYVSSRPTDRPDDLALDATLRAAAIHQKSRRTGPHRSGKTPSSGAIRIEPVDWRAKVRVGRAGSCVILVVDSSGSMGSRGRMTASKGAVLSLLLDAYVKRDRVCLIGFRRDRAEVLVPVTSSVEVAQRCLAELPVGGRTPLAAGLVKACEVVRPLLLKDPGLRPLLVLVTDGRGNVGLDARPNGRATDEAIALATEIGADRRLSWVVIDTEDPRGIRLSRARDIAAALGGPCLHIDDLRADDLVNVVCQLDPTASRKDC</sequence>
<dbReference type="InterPro" id="IPR011704">
    <property type="entry name" value="ATPase_dyneun-rel_AAA"/>
</dbReference>
<proteinExistence type="inferred from homology"/>
<comment type="similarity">
    <text evidence="1">Belongs to the Mg-chelatase subunits D/I family.</text>
</comment>
<dbReference type="InterPro" id="IPR052989">
    <property type="entry name" value="Mg-chelatase_DI-like"/>
</dbReference>
<dbReference type="GO" id="GO:0005524">
    <property type="term" value="F:ATP binding"/>
    <property type="evidence" value="ECO:0007669"/>
    <property type="project" value="InterPro"/>
</dbReference>
<dbReference type="Gene3D" id="3.40.50.300">
    <property type="entry name" value="P-loop containing nucleotide triphosphate hydrolases"/>
    <property type="match status" value="1"/>
</dbReference>
<evidence type="ECO:0000313" key="7">
    <source>
        <dbReference type="Proteomes" id="UP000094467"/>
    </source>
</evidence>
<dbReference type="Pfam" id="PF07728">
    <property type="entry name" value="AAA_5"/>
    <property type="match status" value="1"/>
</dbReference>
<evidence type="ECO:0000313" key="5">
    <source>
        <dbReference type="EMBL" id="OCT42100.1"/>
    </source>
</evidence>
<dbReference type="Proteomes" id="UP000016307">
    <property type="component" value="Unassembled WGS sequence"/>
</dbReference>
<reference evidence="5 7" key="2">
    <citation type="submission" date="2014-05" db="EMBL/GenBank/DDBJ databases">
        <authorList>
            <person name="Jahns A.C."/>
            <person name="Eilers H."/>
            <person name="Alexeyev O.A."/>
        </authorList>
    </citation>
    <scope>NUCLEOTIDE SEQUENCE [LARGE SCALE GENOMIC DNA]</scope>
    <source>
        <strain evidence="5 7">DSM 20700</strain>
    </source>
</reference>
<evidence type="ECO:0000313" key="4">
    <source>
        <dbReference type="EMBL" id="ERF57280.1"/>
    </source>
</evidence>
<dbReference type="PANTHER" id="PTHR35023">
    <property type="entry name" value="CHELATASE-RELATED"/>
    <property type="match status" value="1"/>
</dbReference>
<dbReference type="AlphaFoldDB" id="U1GGM0"/>
<dbReference type="PROSITE" id="PS50234">
    <property type="entry name" value="VWFA"/>
    <property type="match status" value="1"/>
</dbReference>
<dbReference type="InterPro" id="IPR041702">
    <property type="entry name" value="BchD/ChlD_VWA"/>
</dbReference>
<reference evidence="4 6" key="1">
    <citation type="journal article" date="2013" name="BMC Genomics">
        <title>Comparative genomics reveals distinct host-interacting traits of three major human-associated propionibacteria.</title>
        <authorList>
            <person name="Mak T.N."/>
            <person name="Schmid M."/>
            <person name="Brzuszkiewicz E."/>
            <person name="Zeng G."/>
            <person name="Meyer R."/>
            <person name="Sfanos K.S."/>
            <person name="Brinkmann V."/>
            <person name="Meyer T.F."/>
            <person name="Bruggemann H."/>
        </authorList>
    </citation>
    <scope>NUCLEOTIDE SEQUENCE [LARGE SCALE GENOMIC DNA]</scope>
    <source>
        <strain evidence="4 6">DSM 20700</strain>
    </source>
</reference>
<feature type="compositionally biased region" description="Basic and acidic residues" evidence="2">
    <location>
        <begin position="286"/>
        <end position="298"/>
    </location>
</feature>
<dbReference type="InterPro" id="IPR027417">
    <property type="entry name" value="P-loop_NTPase"/>
</dbReference>
<dbReference type="EMBL" id="JNBU01000047">
    <property type="protein sequence ID" value="OCT42100.1"/>
    <property type="molecule type" value="Genomic_DNA"/>
</dbReference>
<evidence type="ECO:0000256" key="1">
    <source>
        <dbReference type="ARBA" id="ARBA00005799"/>
    </source>
</evidence>
<dbReference type="SUPFAM" id="SSF53300">
    <property type="entry name" value="vWA-like"/>
    <property type="match status" value="1"/>
</dbReference>
<dbReference type="Gene3D" id="3.40.50.410">
    <property type="entry name" value="von Willebrand factor, type A domain"/>
    <property type="match status" value="1"/>
</dbReference>
<dbReference type="Pfam" id="PF13519">
    <property type="entry name" value="VWA_2"/>
    <property type="match status" value="1"/>
</dbReference>
<evidence type="ECO:0000313" key="6">
    <source>
        <dbReference type="Proteomes" id="UP000016307"/>
    </source>
</evidence>
<keyword evidence="6" id="KW-1185">Reference proteome</keyword>
<dbReference type="SUPFAM" id="SSF52540">
    <property type="entry name" value="P-loop containing nucleoside triphosphate hydrolases"/>
    <property type="match status" value="1"/>
</dbReference>
<dbReference type="SMART" id="SM00327">
    <property type="entry name" value="VWA"/>
    <property type="match status" value="1"/>
</dbReference>
<dbReference type="PATRIC" id="fig|1160719.4.peg.659"/>
<gene>
    <name evidence="4" type="ORF">H641_03420</name>
    <name evidence="5" type="ORF">L860_12375</name>
</gene>
<feature type="compositionally biased region" description="Basic and acidic residues" evidence="2">
    <location>
        <begin position="371"/>
        <end position="380"/>
    </location>
</feature>
<comment type="caution">
    <text evidence="4">The sequence shown here is derived from an EMBL/GenBank/DDBJ whole genome shotgun (WGS) entry which is preliminary data.</text>
</comment>
<dbReference type="OrthoDB" id="9775079at2"/>
<feature type="compositionally biased region" description="Acidic residues" evidence="2">
    <location>
        <begin position="355"/>
        <end position="364"/>
    </location>
</feature>
<dbReference type="InterPro" id="IPR041628">
    <property type="entry name" value="ChlI/MoxR_AAA_lid"/>
</dbReference>
<feature type="region of interest" description="Disordered" evidence="2">
    <location>
        <begin position="453"/>
        <end position="472"/>
    </location>
</feature>
<dbReference type="RefSeq" id="WP_021103701.1">
    <property type="nucleotide sequence ID" value="NZ_AOSS01000110.1"/>
</dbReference>
<accession>U1GGM0</accession>
<evidence type="ECO:0000256" key="2">
    <source>
        <dbReference type="SAM" id="MobiDB-lite"/>
    </source>
</evidence>